<feature type="domain" description="N-acetyltransferase" evidence="1">
    <location>
        <begin position="4"/>
        <end position="169"/>
    </location>
</feature>
<evidence type="ECO:0000313" key="3">
    <source>
        <dbReference type="Proteomes" id="UP000195043"/>
    </source>
</evidence>
<protein>
    <recommendedName>
        <fullName evidence="1">N-acetyltransferase domain-containing protein</fullName>
    </recommendedName>
</protein>
<dbReference type="Proteomes" id="UP000195043">
    <property type="component" value="Unassembled WGS sequence"/>
</dbReference>
<dbReference type="RefSeq" id="WP_086273489.1">
    <property type="nucleotide sequence ID" value="NZ_NGKU01000001.1"/>
</dbReference>
<dbReference type="SUPFAM" id="SSF55729">
    <property type="entry name" value="Acyl-CoA N-acyltransferases (Nat)"/>
    <property type="match status" value="1"/>
</dbReference>
<keyword evidence="3" id="KW-1185">Reference proteome</keyword>
<accession>A0A242A3F7</accession>
<dbReference type="PANTHER" id="PTHR43415:SF4">
    <property type="entry name" value="N-ACETYLTRANSFERASE DOMAIN-CONTAINING PROTEIN"/>
    <property type="match status" value="1"/>
</dbReference>
<organism evidence="2 3">
    <name type="scientific">Candidatus Enterococcus testudinis</name>
    <dbReference type="NCBI Taxonomy" id="1834191"/>
    <lineage>
        <taxon>Bacteria</taxon>
        <taxon>Bacillati</taxon>
        <taxon>Bacillota</taxon>
        <taxon>Bacilli</taxon>
        <taxon>Lactobacillales</taxon>
        <taxon>Enterococcaceae</taxon>
        <taxon>Enterococcus</taxon>
    </lineage>
</organism>
<proteinExistence type="predicted"/>
<dbReference type="InterPro" id="IPR000182">
    <property type="entry name" value="GNAT_dom"/>
</dbReference>
<evidence type="ECO:0000259" key="1">
    <source>
        <dbReference type="PROSITE" id="PS51186"/>
    </source>
</evidence>
<reference evidence="2 3" key="1">
    <citation type="submission" date="2017-05" db="EMBL/GenBank/DDBJ databases">
        <title>The Genome Sequence of Enterococcus sp. 8G7_MSG3316.</title>
        <authorList>
            <consortium name="The Broad Institute Genomics Platform"/>
            <consortium name="The Broad Institute Genomic Center for Infectious Diseases"/>
            <person name="Earl A."/>
            <person name="Manson A."/>
            <person name="Schwartman J."/>
            <person name="Gilmore M."/>
            <person name="Abouelleil A."/>
            <person name="Cao P."/>
            <person name="Chapman S."/>
            <person name="Cusick C."/>
            <person name="Shea T."/>
            <person name="Young S."/>
            <person name="Neafsey D."/>
            <person name="Nusbaum C."/>
            <person name="Birren B."/>
        </authorList>
    </citation>
    <scope>NUCLEOTIDE SEQUENCE [LARGE SCALE GENOMIC DNA]</scope>
    <source>
        <strain evidence="2 3">8G7_MSG3316</strain>
    </source>
</reference>
<dbReference type="InterPro" id="IPR016181">
    <property type="entry name" value="Acyl_CoA_acyltransferase"/>
</dbReference>
<dbReference type="PANTHER" id="PTHR43415">
    <property type="entry name" value="SPERMIDINE N(1)-ACETYLTRANSFERASE"/>
    <property type="match status" value="1"/>
</dbReference>
<dbReference type="CDD" id="cd04301">
    <property type="entry name" value="NAT_SF"/>
    <property type="match status" value="1"/>
</dbReference>
<dbReference type="PROSITE" id="PS51186">
    <property type="entry name" value="GNAT"/>
    <property type="match status" value="1"/>
</dbReference>
<dbReference type="EMBL" id="NGKU01000001">
    <property type="protein sequence ID" value="OTN75430.1"/>
    <property type="molecule type" value="Genomic_DNA"/>
</dbReference>
<dbReference type="OrthoDB" id="9795206at2"/>
<gene>
    <name evidence="2" type="ORF">A5886_000500</name>
</gene>
<sequence length="179" mass="21236">MTEIVLRPITEGNLPELWAVSYGPLADLEWMKWDGPYFQDPVLTWEDFRTGFGKSCIDNPLRNAIYADNRLVGIVTAYWEDNDLRQWLEFGIAIYDPQLWNQGVGSQAIKQWVSYLFQRTPNIQRIGYTTWSGNHRMMKLGEKLGMTKEAQIRKVRFWQGQYYDSIKYGVLREEWQQKR</sequence>
<comment type="caution">
    <text evidence="2">The sequence shown here is derived from an EMBL/GenBank/DDBJ whole genome shotgun (WGS) entry which is preliminary data.</text>
</comment>
<name>A0A242A3F7_9ENTE</name>
<dbReference type="AlphaFoldDB" id="A0A242A3F7"/>
<dbReference type="GO" id="GO:0016747">
    <property type="term" value="F:acyltransferase activity, transferring groups other than amino-acyl groups"/>
    <property type="evidence" value="ECO:0007669"/>
    <property type="project" value="InterPro"/>
</dbReference>
<dbReference type="Gene3D" id="3.40.630.30">
    <property type="match status" value="1"/>
</dbReference>
<evidence type="ECO:0000313" key="2">
    <source>
        <dbReference type="EMBL" id="OTN75430.1"/>
    </source>
</evidence>
<dbReference type="STRING" id="1834191.A5886_000500"/>
<dbReference type="Pfam" id="PF13302">
    <property type="entry name" value="Acetyltransf_3"/>
    <property type="match status" value="1"/>
</dbReference>